<keyword evidence="2" id="KW-1185">Reference proteome</keyword>
<evidence type="ECO:0000313" key="1">
    <source>
        <dbReference type="EMBL" id="SBT05792.1"/>
    </source>
</evidence>
<sequence>MSRVAVPTRALAVGNALAGIFSQIDEDGACRSTKSSAAAGGHPQSTSVSVVDARLGAGAALPAQERVALSDLFRKRFHFVSNGQKALET</sequence>
<proteinExistence type="predicted"/>
<protein>
    <submittedName>
        <fullName evidence="1">Uncharacterized protein</fullName>
    </submittedName>
</protein>
<organism evidence="1 2">
    <name type="scientific">Candidatus Accumulibacter aalborgensis</name>
    <dbReference type="NCBI Taxonomy" id="1860102"/>
    <lineage>
        <taxon>Bacteria</taxon>
        <taxon>Pseudomonadati</taxon>
        <taxon>Pseudomonadota</taxon>
        <taxon>Betaproteobacteria</taxon>
        <taxon>Candidatus Accumulibacter</taxon>
    </lineage>
</organism>
<dbReference type="STRING" id="1860102.ACCAA_270057"/>
<accession>A0A1A8XMZ8</accession>
<dbReference type="Proteomes" id="UP000199169">
    <property type="component" value="Unassembled WGS sequence"/>
</dbReference>
<name>A0A1A8XMZ8_9PROT</name>
<dbReference type="EMBL" id="FLQX01000102">
    <property type="protein sequence ID" value="SBT05792.1"/>
    <property type="molecule type" value="Genomic_DNA"/>
</dbReference>
<evidence type="ECO:0000313" key="2">
    <source>
        <dbReference type="Proteomes" id="UP000199169"/>
    </source>
</evidence>
<gene>
    <name evidence="1" type="ORF">ACCAA_270057</name>
</gene>
<reference evidence="2" key="1">
    <citation type="submission" date="2016-06" db="EMBL/GenBank/DDBJ databases">
        <authorList>
            <person name="McIlroy S.J."/>
            <person name="Karst S.M."/>
            <person name="Albertsen M."/>
        </authorList>
    </citation>
    <scope>NUCLEOTIDE SEQUENCE [LARGE SCALE GENOMIC DNA]</scope>
</reference>
<dbReference type="AlphaFoldDB" id="A0A1A8XMZ8"/>